<sequence length="449" mass="50566">MRVYPGCYYYIVPSVWSLTLDTPQILYHWETADLTVANRKDQAPSTDRASSLFFLVQDNSSRVKNDTEILLDGPYGCNKHPEKFETVVLVAQGRGIAGVLPVALSIALIGRHDRITRRIDLQWKLDLNDQEEWAEERLQGLINLDPHRSMNRIRRNIVAKSRYAGHMIVLAAEPQGLRIDILDKREAFEEVEGVFKFTKTVIIFKSGEEIYHAAVPSSEPVSSELSETQLINKLLVPTAAYKPPFSCTFTRAPDPLPTDTYIKTPSLLSYDQIHNGPQPNQIADDVLNEVRICELLRESPHPNLAKYIGCQVSDGNISGICFVRYGKTLMEAVNPRGLMKRKFSTTHRDLGDFGRGLQGIQAGIAHLHSLGIVHNDINPSNIMIDGDDWVIIDFGSCRKLEESLVGVGRTYEWYDEAIQHSCPENDLNALLEIHTWLRGAPADAFQFTE</sequence>
<dbReference type="SUPFAM" id="SSF56112">
    <property type="entry name" value="Protein kinase-like (PK-like)"/>
    <property type="match status" value="1"/>
</dbReference>
<dbReference type="EMBL" id="SDAQ01000009">
    <property type="protein sequence ID" value="KAI3557129.1"/>
    <property type="molecule type" value="Genomic_DNA"/>
</dbReference>
<evidence type="ECO:0000259" key="1">
    <source>
        <dbReference type="PROSITE" id="PS50011"/>
    </source>
</evidence>
<dbReference type="GO" id="GO:0070059">
    <property type="term" value="P:intrinsic apoptotic signaling pathway in response to endoplasmic reticulum stress"/>
    <property type="evidence" value="ECO:0007669"/>
    <property type="project" value="TreeGrafter"/>
</dbReference>
<accession>A0A9P9XNK4</accession>
<dbReference type="InterPro" id="IPR011009">
    <property type="entry name" value="Kinase-like_dom_sf"/>
</dbReference>
<dbReference type="Gene3D" id="3.40.50.80">
    <property type="entry name" value="Nucleotide-binding domain of ferredoxin-NADP reductase (FNR) module"/>
    <property type="match status" value="1"/>
</dbReference>
<evidence type="ECO:0000313" key="3">
    <source>
        <dbReference type="Proteomes" id="UP001056436"/>
    </source>
</evidence>
<dbReference type="InterPro" id="IPR000719">
    <property type="entry name" value="Prot_kinase_dom"/>
</dbReference>
<keyword evidence="2" id="KW-0808">Transferase</keyword>
<keyword evidence="2" id="KW-0418">Kinase</keyword>
<dbReference type="OrthoDB" id="4062651at2759"/>
<name>A0A9P9XNK4_9PEZI</name>
<dbReference type="PROSITE" id="PS50011">
    <property type="entry name" value="PROTEIN_KINASE_DOM"/>
    <property type="match status" value="1"/>
</dbReference>
<dbReference type="GO" id="GO:0004674">
    <property type="term" value="F:protein serine/threonine kinase activity"/>
    <property type="evidence" value="ECO:0007669"/>
    <property type="project" value="InterPro"/>
</dbReference>
<dbReference type="GO" id="GO:0051082">
    <property type="term" value="F:unfolded protein binding"/>
    <property type="evidence" value="ECO:0007669"/>
    <property type="project" value="TreeGrafter"/>
</dbReference>
<dbReference type="InterPro" id="IPR039261">
    <property type="entry name" value="FNR_nucleotide-bd"/>
</dbReference>
<organism evidence="2 3">
    <name type="scientific">Colletotrichum abscissum</name>
    <dbReference type="NCBI Taxonomy" id="1671311"/>
    <lineage>
        <taxon>Eukaryota</taxon>
        <taxon>Fungi</taxon>
        <taxon>Dikarya</taxon>
        <taxon>Ascomycota</taxon>
        <taxon>Pezizomycotina</taxon>
        <taxon>Sordariomycetes</taxon>
        <taxon>Hypocreomycetidae</taxon>
        <taxon>Glomerellales</taxon>
        <taxon>Glomerellaceae</taxon>
        <taxon>Colletotrichum</taxon>
        <taxon>Colletotrichum acutatum species complex</taxon>
    </lineage>
</organism>
<keyword evidence="3" id="KW-1185">Reference proteome</keyword>
<dbReference type="Proteomes" id="UP001056436">
    <property type="component" value="Unassembled WGS sequence"/>
</dbReference>
<dbReference type="GO" id="GO:0036498">
    <property type="term" value="P:IRE1-mediated unfolded protein response"/>
    <property type="evidence" value="ECO:0007669"/>
    <property type="project" value="TreeGrafter"/>
</dbReference>
<dbReference type="Pfam" id="PF00069">
    <property type="entry name" value="Pkinase"/>
    <property type="match status" value="1"/>
</dbReference>
<gene>
    <name evidence="2" type="ORF">CABS02_02680</name>
</gene>
<dbReference type="GO" id="GO:0004521">
    <property type="term" value="F:RNA endonuclease activity"/>
    <property type="evidence" value="ECO:0007669"/>
    <property type="project" value="InterPro"/>
</dbReference>
<evidence type="ECO:0000313" key="2">
    <source>
        <dbReference type="EMBL" id="KAI3557129.1"/>
    </source>
</evidence>
<dbReference type="PANTHER" id="PTHR13954">
    <property type="entry name" value="IRE1-RELATED"/>
    <property type="match status" value="1"/>
</dbReference>
<dbReference type="PANTHER" id="PTHR13954:SF6">
    <property type="entry name" value="NON-SPECIFIC SERINE_THREONINE PROTEIN KINASE"/>
    <property type="match status" value="1"/>
</dbReference>
<dbReference type="SMART" id="SM00220">
    <property type="entry name" value="S_TKc"/>
    <property type="match status" value="1"/>
</dbReference>
<dbReference type="Gene3D" id="1.10.510.10">
    <property type="entry name" value="Transferase(Phosphotransferase) domain 1"/>
    <property type="match status" value="1"/>
</dbReference>
<comment type="caution">
    <text evidence="2">The sequence shown here is derived from an EMBL/GenBank/DDBJ whole genome shotgun (WGS) entry which is preliminary data.</text>
</comment>
<dbReference type="InterPro" id="IPR045133">
    <property type="entry name" value="IRE1/2-like"/>
</dbReference>
<dbReference type="AlphaFoldDB" id="A0A9P9XNK4"/>
<protein>
    <submittedName>
        <fullName evidence="2">Serine/threonine-protein kinase</fullName>
    </submittedName>
</protein>
<dbReference type="GO" id="GO:0005524">
    <property type="term" value="F:ATP binding"/>
    <property type="evidence" value="ECO:0007669"/>
    <property type="project" value="InterPro"/>
</dbReference>
<dbReference type="GO" id="GO:1990604">
    <property type="term" value="C:IRE1-TRAF2-ASK1 complex"/>
    <property type="evidence" value="ECO:0007669"/>
    <property type="project" value="TreeGrafter"/>
</dbReference>
<reference evidence="2" key="1">
    <citation type="submission" date="2019-01" db="EMBL/GenBank/DDBJ databases">
        <title>Colletotrichum abscissum LGMF1257.</title>
        <authorList>
            <person name="Baroncelli R."/>
        </authorList>
    </citation>
    <scope>NUCLEOTIDE SEQUENCE</scope>
    <source>
        <strain evidence="2">Ca142</strain>
    </source>
</reference>
<feature type="domain" description="Protein kinase" evidence="1">
    <location>
        <begin position="234"/>
        <end position="449"/>
    </location>
</feature>
<proteinExistence type="predicted"/>